<protein>
    <recommendedName>
        <fullName evidence="1">Novel STAND NTPase 1 domain-containing protein</fullName>
    </recommendedName>
</protein>
<keyword evidence="3" id="KW-1185">Reference proteome</keyword>
<organism evidence="2 3">
    <name type="scientific">Mycena metata</name>
    <dbReference type="NCBI Taxonomy" id="1033252"/>
    <lineage>
        <taxon>Eukaryota</taxon>
        <taxon>Fungi</taxon>
        <taxon>Dikarya</taxon>
        <taxon>Basidiomycota</taxon>
        <taxon>Agaricomycotina</taxon>
        <taxon>Agaricomycetes</taxon>
        <taxon>Agaricomycetidae</taxon>
        <taxon>Agaricales</taxon>
        <taxon>Marasmiineae</taxon>
        <taxon>Mycenaceae</taxon>
        <taxon>Mycena</taxon>
    </lineage>
</organism>
<dbReference type="EMBL" id="JARKIB010000496">
    <property type="protein sequence ID" value="KAJ7703819.1"/>
    <property type="molecule type" value="Genomic_DNA"/>
</dbReference>
<dbReference type="Gene3D" id="3.40.50.300">
    <property type="entry name" value="P-loop containing nucleotide triphosphate hydrolases"/>
    <property type="match status" value="1"/>
</dbReference>
<feature type="non-terminal residue" evidence="2">
    <location>
        <position position="150"/>
    </location>
</feature>
<dbReference type="SUPFAM" id="SSF52540">
    <property type="entry name" value="P-loop containing nucleoside triphosphate hydrolases"/>
    <property type="match status" value="1"/>
</dbReference>
<evidence type="ECO:0000259" key="1">
    <source>
        <dbReference type="Pfam" id="PF20703"/>
    </source>
</evidence>
<dbReference type="Pfam" id="PF20703">
    <property type="entry name" value="nSTAND1"/>
    <property type="match status" value="1"/>
</dbReference>
<accession>A0AAD7GRQ1</accession>
<sequence>TSSSNSISMLLAEPKIFYGWDSELADILKLFNQGTPRIAILGAGGMGKTSLARSVLHQEQIITKYQGNQLFIVCDTASNKVELAGLIGAQLGMKPGKDLTQAVLEHLASAPPSLLILDNLETPWEPVECRKEIEEFLSLLTDIASLALLV</sequence>
<name>A0AAD7GRQ1_9AGAR</name>
<reference evidence="2" key="1">
    <citation type="submission" date="2023-03" db="EMBL/GenBank/DDBJ databases">
        <title>Massive genome expansion in bonnet fungi (Mycena s.s.) driven by repeated elements and novel gene families across ecological guilds.</title>
        <authorList>
            <consortium name="Lawrence Berkeley National Laboratory"/>
            <person name="Harder C.B."/>
            <person name="Miyauchi S."/>
            <person name="Viragh M."/>
            <person name="Kuo A."/>
            <person name="Thoen E."/>
            <person name="Andreopoulos B."/>
            <person name="Lu D."/>
            <person name="Skrede I."/>
            <person name="Drula E."/>
            <person name="Henrissat B."/>
            <person name="Morin E."/>
            <person name="Kohler A."/>
            <person name="Barry K."/>
            <person name="LaButti K."/>
            <person name="Morin E."/>
            <person name="Salamov A."/>
            <person name="Lipzen A."/>
            <person name="Mereny Z."/>
            <person name="Hegedus B."/>
            <person name="Baldrian P."/>
            <person name="Stursova M."/>
            <person name="Weitz H."/>
            <person name="Taylor A."/>
            <person name="Grigoriev I.V."/>
            <person name="Nagy L.G."/>
            <person name="Martin F."/>
            <person name="Kauserud H."/>
        </authorList>
    </citation>
    <scope>NUCLEOTIDE SEQUENCE</scope>
    <source>
        <strain evidence="2">CBHHK182m</strain>
    </source>
</reference>
<feature type="domain" description="Novel STAND NTPase 1" evidence="1">
    <location>
        <begin position="14"/>
        <end position="144"/>
    </location>
</feature>
<comment type="caution">
    <text evidence="2">The sequence shown here is derived from an EMBL/GenBank/DDBJ whole genome shotgun (WGS) entry which is preliminary data.</text>
</comment>
<feature type="non-terminal residue" evidence="2">
    <location>
        <position position="1"/>
    </location>
</feature>
<proteinExistence type="predicted"/>
<evidence type="ECO:0000313" key="3">
    <source>
        <dbReference type="Proteomes" id="UP001215598"/>
    </source>
</evidence>
<evidence type="ECO:0000313" key="2">
    <source>
        <dbReference type="EMBL" id="KAJ7703819.1"/>
    </source>
</evidence>
<dbReference type="Proteomes" id="UP001215598">
    <property type="component" value="Unassembled WGS sequence"/>
</dbReference>
<gene>
    <name evidence="2" type="ORF">B0H16DRAFT_1235784</name>
</gene>
<dbReference type="InterPro" id="IPR049052">
    <property type="entry name" value="nSTAND1"/>
</dbReference>
<dbReference type="AlphaFoldDB" id="A0AAD7GRQ1"/>
<dbReference type="InterPro" id="IPR027417">
    <property type="entry name" value="P-loop_NTPase"/>
</dbReference>